<dbReference type="HAMAP" id="MF_01678">
    <property type="entry name" value="Salvage_MtnA"/>
    <property type="match status" value="1"/>
</dbReference>
<name>A0A226C0U2_9FIRM</name>
<dbReference type="NCBIfam" id="TIGR00524">
    <property type="entry name" value="eIF-2B_rel"/>
    <property type="match status" value="1"/>
</dbReference>
<dbReference type="InterPro" id="IPR011559">
    <property type="entry name" value="Initiation_fac_2B_a/b/d"/>
</dbReference>
<evidence type="ECO:0000256" key="3">
    <source>
        <dbReference type="HAMAP-Rule" id="MF_01678"/>
    </source>
</evidence>
<dbReference type="FunFam" id="3.40.50.10470:FF:000006">
    <property type="entry name" value="Methylthioribose-1-phosphate isomerase"/>
    <property type="match status" value="1"/>
</dbReference>
<keyword evidence="3" id="KW-0028">Amino-acid biosynthesis</keyword>
<accession>A0A226C0U2</accession>
<dbReference type="RefSeq" id="WP_089022586.1">
    <property type="nucleotide sequence ID" value="NZ_NIQC01000002.1"/>
</dbReference>
<organism evidence="4 5">
    <name type="scientific">Natranaerobius trueperi</name>
    <dbReference type="NCBI Taxonomy" id="759412"/>
    <lineage>
        <taxon>Bacteria</taxon>
        <taxon>Bacillati</taxon>
        <taxon>Bacillota</taxon>
        <taxon>Clostridia</taxon>
        <taxon>Natranaerobiales</taxon>
        <taxon>Natranaerobiaceae</taxon>
        <taxon>Natranaerobius</taxon>
    </lineage>
</organism>
<dbReference type="NCBIfam" id="TIGR00512">
    <property type="entry name" value="salvage_mtnA"/>
    <property type="match status" value="1"/>
</dbReference>
<feature type="site" description="Transition state stabilizer" evidence="3">
    <location>
        <position position="160"/>
    </location>
</feature>
<evidence type="ECO:0000256" key="2">
    <source>
        <dbReference type="ARBA" id="ARBA00052401"/>
    </source>
</evidence>
<dbReference type="InterPro" id="IPR027363">
    <property type="entry name" value="M1Pi_N"/>
</dbReference>
<dbReference type="Gene3D" id="1.20.120.420">
    <property type="entry name" value="translation initiation factor eif-2b, domain 1"/>
    <property type="match status" value="1"/>
</dbReference>
<reference evidence="4 5" key="1">
    <citation type="submission" date="2017-06" db="EMBL/GenBank/DDBJ databases">
        <title>Draft Genome Sequence of Natranaerobius trueperi halophilic, alkalithermophilic bacteria from soda lakes.</title>
        <authorList>
            <person name="Zhao B."/>
        </authorList>
    </citation>
    <scope>NUCLEOTIDE SEQUENCE [LARGE SCALE GENOMIC DNA]</scope>
    <source>
        <strain evidence="4 5">DSM 18760</strain>
    </source>
</reference>
<feature type="binding site" evidence="3">
    <location>
        <position position="90"/>
    </location>
    <ligand>
        <name>substrate</name>
    </ligand>
</feature>
<dbReference type="OrthoDB" id="9803436at2"/>
<keyword evidence="5" id="KW-1185">Reference proteome</keyword>
<dbReference type="EC" id="5.3.1.23" evidence="3"/>
<dbReference type="SUPFAM" id="SSF100950">
    <property type="entry name" value="NagB/RpiA/CoA transferase-like"/>
    <property type="match status" value="1"/>
</dbReference>
<dbReference type="GO" id="GO:0019509">
    <property type="term" value="P:L-methionine salvage from methylthioadenosine"/>
    <property type="evidence" value="ECO:0007669"/>
    <property type="project" value="UniProtKB-UniRule"/>
</dbReference>
<dbReference type="InterPro" id="IPR005251">
    <property type="entry name" value="IF-M1Pi"/>
</dbReference>
<dbReference type="FunFam" id="1.20.120.420:FF:000003">
    <property type="entry name" value="Methylthioribose-1-phosphate isomerase"/>
    <property type="match status" value="1"/>
</dbReference>
<evidence type="ECO:0000256" key="1">
    <source>
        <dbReference type="ARBA" id="ARBA00023235"/>
    </source>
</evidence>
<dbReference type="InterPro" id="IPR037171">
    <property type="entry name" value="NagB/RpiA_transferase-like"/>
</dbReference>
<feature type="binding site" evidence="3">
    <location>
        <begin position="250"/>
        <end position="251"/>
    </location>
    <ligand>
        <name>substrate</name>
    </ligand>
</feature>
<dbReference type="EMBL" id="NIQC01000002">
    <property type="protein sequence ID" value="OWZ84781.1"/>
    <property type="molecule type" value="Genomic_DNA"/>
</dbReference>
<feature type="active site" description="Proton donor" evidence="3">
    <location>
        <position position="240"/>
    </location>
</feature>
<dbReference type="Proteomes" id="UP000214588">
    <property type="component" value="Unassembled WGS sequence"/>
</dbReference>
<dbReference type="Pfam" id="PF01008">
    <property type="entry name" value="IF-2B"/>
    <property type="match status" value="1"/>
</dbReference>
<comment type="catalytic activity">
    <reaction evidence="2 3">
        <text>5-(methylsulfanyl)-alpha-D-ribose 1-phosphate = 5-(methylsulfanyl)-D-ribulose 1-phosphate</text>
        <dbReference type="Rhea" id="RHEA:19989"/>
        <dbReference type="ChEBI" id="CHEBI:58533"/>
        <dbReference type="ChEBI" id="CHEBI:58548"/>
        <dbReference type="EC" id="5.3.1.23"/>
    </reaction>
</comment>
<dbReference type="UniPathway" id="UPA00904">
    <property type="reaction ID" value="UER00874"/>
</dbReference>
<gene>
    <name evidence="3 4" type="primary">mtnA</name>
    <name evidence="4" type="ORF">CDO51_01825</name>
</gene>
<comment type="similarity">
    <text evidence="3">Belongs to the EIF-2B alpha/beta/delta subunits family. MtnA subfamily.</text>
</comment>
<keyword evidence="1 3" id="KW-0413">Isomerase</keyword>
<evidence type="ECO:0000313" key="5">
    <source>
        <dbReference type="Proteomes" id="UP000214588"/>
    </source>
</evidence>
<comment type="caution">
    <text evidence="4">The sequence shown here is derived from an EMBL/GenBank/DDBJ whole genome shotgun (WGS) entry which is preliminary data.</text>
</comment>
<evidence type="ECO:0000313" key="4">
    <source>
        <dbReference type="EMBL" id="OWZ84781.1"/>
    </source>
</evidence>
<dbReference type="GO" id="GO:0046523">
    <property type="term" value="F:S-methyl-5-thioribose-1-phosphate isomerase activity"/>
    <property type="evidence" value="ECO:0007669"/>
    <property type="project" value="UniProtKB-UniRule"/>
</dbReference>
<dbReference type="NCBIfam" id="NF004326">
    <property type="entry name" value="PRK05720.1"/>
    <property type="match status" value="1"/>
</dbReference>
<protein>
    <recommendedName>
        <fullName evidence="3">Methylthioribose-1-phosphate isomerase</fullName>
        <shortName evidence="3">M1Pi</shortName>
        <shortName evidence="3">MTR-1-P isomerase</shortName>
        <ecNumber evidence="3">5.3.1.23</ecNumber>
    </recommendedName>
    <alternativeName>
        <fullName evidence="3">S-methyl-5-thioribose-1-phosphate isomerase</fullName>
    </alternativeName>
</protein>
<dbReference type="PANTHER" id="PTHR43475">
    <property type="entry name" value="METHYLTHIORIBOSE-1-PHOSPHATE ISOMERASE"/>
    <property type="match status" value="1"/>
</dbReference>
<dbReference type="AlphaFoldDB" id="A0A226C0U2"/>
<sequence length="350" mass="39432">MNPIKPIFFEEERLFLLDQRKIPLKEEYFECNSFKDTYYAIKEMVARGAPLIGAVAAYGVVLACKEFKDDHKQNFIKNMDYAIKHLAKSRPTAVNLFWALRRMEKVFKSNVDSIDTLENLYTLLINEAHNICYEDLETNYQMARYGVKVVKQKARILTHCNTGALATTGYGTALGVVREAHYVGKDIKVYVDETRPRLQGTKLTSWELQKEQIPFTLIADSVSAVLMKKGYIDLILVGADRIAPNGDVANKIGTYGLSVLAKQFDIPFYVVAPTSTIDLDISCGDDIQIEERKNEEVTNINGVRVAPDNIQVYNPAFDVTPSKNITGIITEVGILGADKNSIREFRRKGD</sequence>
<keyword evidence="3" id="KW-0486">Methionine biosynthesis</keyword>
<dbReference type="Gene3D" id="3.40.50.10470">
    <property type="entry name" value="Translation initiation factor eif-2b, domain 2"/>
    <property type="match status" value="1"/>
</dbReference>
<comment type="pathway">
    <text evidence="3">Amino-acid biosynthesis; L-methionine biosynthesis via salvage pathway; L-methionine from S-methyl-5-thio-alpha-D-ribose 1-phosphate: step 1/6.</text>
</comment>
<proteinExistence type="inferred from homology"/>
<comment type="function">
    <text evidence="3">Catalyzes the interconversion of methylthioribose-1-phosphate (MTR-1-P) into methylthioribulose-1-phosphate (MTRu-1-P).</text>
</comment>
<feature type="binding site" evidence="3">
    <location>
        <begin position="47"/>
        <end position="49"/>
    </location>
    <ligand>
        <name>substrate</name>
    </ligand>
</feature>
<dbReference type="InterPro" id="IPR000649">
    <property type="entry name" value="IF-2B-related"/>
</dbReference>
<feature type="binding site" evidence="3">
    <location>
        <position position="199"/>
    </location>
    <ligand>
        <name>substrate</name>
    </ligand>
</feature>
<dbReference type="InterPro" id="IPR042529">
    <property type="entry name" value="IF_2B-like_C"/>
</dbReference>
<dbReference type="PANTHER" id="PTHR43475:SF1">
    <property type="entry name" value="METHYLTHIORIBOSE-1-PHOSPHATE ISOMERASE"/>
    <property type="match status" value="1"/>
</dbReference>